<dbReference type="PANTHER" id="PTHR35446">
    <property type="entry name" value="SI:CH211-175M2.5"/>
    <property type="match status" value="1"/>
</dbReference>
<evidence type="ECO:0000259" key="1">
    <source>
        <dbReference type="Pfam" id="PF02627"/>
    </source>
</evidence>
<dbReference type="SUPFAM" id="SSF69118">
    <property type="entry name" value="AhpD-like"/>
    <property type="match status" value="1"/>
</dbReference>
<accession>A0A927MU69</accession>
<keyword evidence="3" id="KW-1185">Reference proteome</keyword>
<gene>
    <name evidence="2" type="ORF">HEB94_000220</name>
</gene>
<name>A0A927MU69_9ACTN</name>
<feature type="domain" description="Carboxymuconolactone decarboxylase-like" evidence="1">
    <location>
        <begin position="56"/>
        <end position="94"/>
    </location>
</feature>
<protein>
    <submittedName>
        <fullName evidence="2">AhpD family alkylhydroperoxidase</fullName>
    </submittedName>
</protein>
<dbReference type="NCBIfam" id="TIGR00778">
    <property type="entry name" value="ahpD_dom"/>
    <property type="match status" value="1"/>
</dbReference>
<dbReference type="InterPro" id="IPR003779">
    <property type="entry name" value="CMD-like"/>
</dbReference>
<comment type="caution">
    <text evidence="2">The sequence shown here is derived from an EMBL/GenBank/DDBJ whole genome shotgun (WGS) entry which is preliminary data.</text>
</comment>
<dbReference type="RefSeq" id="WP_192748223.1">
    <property type="nucleotide sequence ID" value="NZ_BAABJL010000193.1"/>
</dbReference>
<sequence length="361" mass="39192">MRHLELVLDDTRTQAVRRQIRRDVGALVPPFLLHLPSPAALCAYWAIVREPTHGIHVSRARKEAVAAAVSAINACPYCVEVHTTVLHALGVDAQARDLAGGRGSGSSDPELDALIAWARATRDPDAAILRQPPFADHEVAELIGVAVSYHYINRMVALFVVPSPFLIKWAPLKAGLRRLAVLAFARQTRHDVRPGAAVQLLPPSSLPDDLGWARGNAVIADAFGRAAAAFDAAGANALPEPVRSMVTEWVTVWRGEDPGLSRAWLEDAVRPLATDHRPLGRLTLLTALAPYQIDERLIGEARAHLGPAADEPLVAACAWASFTAARRVGTWLAPPRRPQPRGQKRMIARAVTAQEKRDHLL</sequence>
<reference evidence="2" key="1">
    <citation type="submission" date="2020-10" db="EMBL/GenBank/DDBJ databases">
        <title>Sequencing the genomes of 1000 actinobacteria strains.</title>
        <authorList>
            <person name="Klenk H.-P."/>
        </authorList>
    </citation>
    <scope>NUCLEOTIDE SEQUENCE</scope>
    <source>
        <strain evidence="2">DSM 45354</strain>
    </source>
</reference>
<dbReference type="InterPro" id="IPR029032">
    <property type="entry name" value="AhpD-like"/>
</dbReference>
<dbReference type="InterPro" id="IPR004675">
    <property type="entry name" value="AhpD_core"/>
</dbReference>
<evidence type="ECO:0000313" key="3">
    <source>
        <dbReference type="Proteomes" id="UP000638648"/>
    </source>
</evidence>
<evidence type="ECO:0000313" key="2">
    <source>
        <dbReference type="EMBL" id="MBE1603372.1"/>
    </source>
</evidence>
<dbReference type="Pfam" id="PF02627">
    <property type="entry name" value="CMD"/>
    <property type="match status" value="1"/>
</dbReference>
<dbReference type="Gene3D" id="1.20.1290.10">
    <property type="entry name" value="AhpD-like"/>
    <property type="match status" value="1"/>
</dbReference>
<dbReference type="Proteomes" id="UP000638648">
    <property type="component" value="Unassembled WGS sequence"/>
</dbReference>
<dbReference type="PANTHER" id="PTHR35446:SF2">
    <property type="entry name" value="CARBOXYMUCONOLACTONE DECARBOXYLASE-LIKE DOMAIN-CONTAINING PROTEIN"/>
    <property type="match status" value="1"/>
</dbReference>
<dbReference type="AlphaFoldDB" id="A0A927MU69"/>
<organism evidence="2 3">
    <name type="scientific">Actinopolymorpha pittospori</name>
    <dbReference type="NCBI Taxonomy" id="648752"/>
    <lineage>
        <taxon>Bacteria</taxon>
        <taxon>Bacillati</taxon>
        <taxon>Actinomycetota</taxon>
        <taxon>Actinomycetes</taxon>
        <taxon>Propionibacteriales</taxon>
        <taxon>Actinopolymorphaceae</taxon>
        <taxon>Actinopolymorpha</taxon>
    </lineage>
</organism>
<proteinExistence type="predicted"/>
<dbReference type="GO" id="GO:0051920">
    <property type="term" value="F:peroxiredoxin activity"/>
    <property type="evidence" value="ECO:0007669"/>
    <property type="project" value="InterPro"/>
</dbReference>
<dbReference type="EMBL" id="JADBEM010000001">
    <property type="protein sequence ID" value="MBE1603372.1"/>
    <property type="molecule type" value="Genomic_DNA"/>
</dbReference>